<dbReference type="GO" id="GO:0007018">
    <property type="term" value="P:microtubule-based movement"/>
    <property type="evidence" value="ECO:0007669"/>
    <property type="project" value="InterPro"/>
</dbReference>
<keyword evidence="5" id="KW-0493">Microtubule</keyword>
<dbReference type="InterPro" id="IPR027417">
    <property type="entry name" value="P-loop_NTPase"/>
</dbReference>
<evidence type="ECO:0000313" key="13">
    <source>
        <dbReference type="Proteomes" id="UP000267251"/>
    </source>
</evidence>
<dbReference type="InterPro" id="IPR008467">
    <property type="entry name" value="Dynein1_light_intermed_chain"/>
</dbReference>
<name>A0A4P9Y5K0_9FUNG</name>
<keyword evidence="6" id="KW-0547">Nucleotide-binding</keyword>
<evidence type="ECO:0000256" key="4">
    <source>
        <dbReference type="ARBA" id="ARBA00022490"/>
    </source>
</evidence>
<dbReference type="GO" id="GO:0005524">
    <property type="term" value="F:ATP binding"/>
    <property type="evidence" value="ECO:0007669"/>
    <property type="project" value="UniProtKB-KW"/>
</dbReference>
<dbReference type="GO" id="GO:0000226">
    <property type="term" value="P:microtubule cytoskeleton organization"/>
    <property type="evidence" value="ECO:0007669"/>
    <property type="project" value="TreeGrafter"/>
</dbReference>
<keyword evidence="13" id="KW-1185">Reference proteome</keyword>
<evidence type="ECO:0000256" key="2">
    <source>
        <dbReference type="ARBA" id="ARBA00006831"/>
    </source>
</evidence>
<gene>
    <name evidence="12" type="ORF">BJ684DRAFT_2408</name>
</gene>
<accession>A0A4P9Y5K0</accession>
<feature type="compositionally biased region" description="Low complexity" evidence="11">
    <location>
        <begin position="55"/>
        <end position="75"/>
    </location>
</feature>
<evidence type="ECO:0000256" key="6">
    <source>
        <dbReference type="ARBA" id="ARBA00022741"/>
    </source>
</evidence>
<evidence type="ECO:0000256" key="11">
    <source>
        <dbReference type="SAM" id="MobiDB-lite"/>
    </source>
</evidence>
<keyword evidence="9" id="KW-0505">Motor protein</keyword>
<proteinExistence type="inferred from homology"/>
<comment type="similarity">
    <text evidence="2">Belongs to the dynein light intermediate chain family.</text>
</comment>
<dbReference type="Pfam" id="PF05783">
    <property type="entry name" value="DLIC"/>
    <property type="match status" value="3"/>
</dbReference>
<dbReference type="GO" id="GO:0045504">
    <property type="term" value="F:dynein heavy chain binding"/>
    <property type="evidence" value="ECO:0007669"/>
    <property type="project" value="TreeGrafter"/>
</dbReference>
<feature type="non-terminal residue" evidence="12">
    <location>
        <position position="1"/>
    </location>
</feature>
<dbReference type="PANTHER" id="PTHR12688:SF0">
    <property type="entry name" value="DYNEIN LIGHT INTERMEDIATE CHAIN"/>
    <property type="match status" value="1"/>
</dbReference>
<dbReference type="GO" id="GO:0005868">
    <property type="term" value="C:cytoplasmic dynein complex"/>
    <property type="evidence" value="ECO:0007669"/>
    <property type="project" value="InterPro"/>
</dbReference>
<dbReference type="OrthoDB" id="27603at2759"/>
<evidence type="ECO:0000256" key="7">
    <source>
        <dbReference type="ARBA" id="ARBA00022840"/>
    </source>
</evidence>
<feature type="region of interest" description="Disordered" evidence="11">
    <location>
        <begin position="48"/>
        <end position="77"/>
    </location>
</feature>
<protein>
    <submittedName>
        <fullName evidence="12">Dynein light intermediate chain-domain-containing protein</fullName>
    </submittedName>
</protein>
<dbReference type="AlphaFoldDB" id="A0A4P9Y5K0"/>
<feature type="non-terminal residue" evidence="12">
    <location>
        <position position="470"/>
    </location>
</feature>
<dbReference type="Proteomes" id="UP000267251">
    <property type="component" value="Unassembled WGS sequence"/>
</dbReference>
<keyword evidence="7" id="KW-0067">ATP-binding</keyword>
<dbReference type="EMBL" id="KZ988012">
    <property type="protein sequence ID" value="RKP13471.1"/>
    <property type="molecule type" value="Genomic_DNA"/>
</dbReference>
<keyword evidence="4" id="KW-0963">Cytoplasm</keyword>
<evidence type="ECO:0000256" key="5">
    <source>
        <dbReference type="ARBA" id="ARBA00022701"/>
    </source>
</evidence>
<keyword evidence="3" id="KW-0813">Transport</keyword>
<dbReference type="InterPro" id="IPR022780">
    <property type="entry name" value="Dynein_light_int_chain"/>
</dbReference>
<evidence type="ECO:0000256" key="10">
    <source>
        <dbReference type="ARBA" id="ARBA00023212"/>
    </source>
</evidence>
<evidence type="ECO:0000256" key="1">
    <source>
        <dbReference type="ARBA" id="ARBA00004245"/>
    </source>
</evidence>
<dbReference type="GO" id="GO:0005874">
    <property type="term" value="C:microtubule"/>
    <property type="evidence" value="ECO:0007669"/>
    <property type="project" value="UniProtKB-KW"/>
</dbReference>
<reference evidence="13" key="1">
    <citation type="journal article" date="2018" name="Nat. Microbiol.">
        <title>Leveraging single-cell genomics to expand the fungal tree of life.</title>
        <authorList>
            <person name="Ahrendt S.R."/>
            <person name="Quandt C.A."/>
            <person name="Ciobanu D."/>
            <person name="Clum A."/>
            <person name="Salamov A."/>
            <person name="Andreopoulos B."/>
            <person name="Cheng J.F."/>
            <person name="Woyke T."/>
            <person name="Pelin A."/>
            <person name="Henrissat B."/>
            <person name="Reynolds N.K."/>
            <person name="Benny G.L."/>
            <person name="Smith M.E."/>
            <person name="James T.Y."/>
            <person name="Grigoriev I.V."/>
        </authorList>
    </citation>
    <scope>NUCLEOTIDE SEQUENCE [LARGE SCALE GENOMIC DNA]</scope>
</reference>
<evidence type="ECO:0000256" key="8">
    <source>
        <dbReference type="ARBA" id="ARBA00023017"/>
    </source>
</evidence>
<keyword evidence="8" id="KW-0243">Dynein</keyword>
<dbReference type="SUPFAM" id="SSF52540">
    <property type="entry name" value="P-loop containing nucleoside triphosphate hydrolases"/>
    <property type="match status" value="1"/>
</dbReference>
<evidence type="ECO:0000313" key="12">
    <source>
        <dbReference type="EMBL" id="RKP13471.1"/>
    </source>
</evidence>
<organism evidence="12 13">
    <name type="scientific">Piptocephalis cylindrospora</name>
    <dbReference type="NCBI Taxonomy" id="1907219"/>
    <lineage>
        <taxon>Eukaryota</taxon>
        <taxon>Fungi</taxon>
        <taxon>Fungi incertae sedis</taxon>
        <taxon>Zoopagomycota</taxon>
        <taxon>Zoopagomycotina</taxon>
        <taxon>Zoopagomycetes</taxon>
        <taxon>Zoopagales</taxon>
        <taxon>Piptocephalidaceae</taxon>
        <taxon>Piptocephalis</taxon>
    </lineage>
</organism>
<sequence length="470" mass="50916">PVEESIWTGILQSLGSSKAVLPRRLLVLGDPNSGKSVLVQNLKRDHRPFLQPPATTSNNNNTGSTSTSDHASTASQGLGVEQSELALSYTYTDIRDEEDTVSRVGIYQLAASHPTLLPFALNADSLANTAVIIVLDWQRPWSWVESLQRWLSVLSDGVAHIAQEGQVQGGGPGGWSKGQVVVENAKEHLERFLQLYTEPSSSAATINTAPGADRDIAVDVGGGGGPGEDMGKEVLLPLPEGCLTHNLGLPIAVVCTKADGMRTLEREQDYRDEQFDHIQQSLRTLCLAYGASLFHTTTHRPRTFAMLRAYLLHRLLGPGSALVKVVERETVAVPSGWDTWGKIGILREGFQCRETLDGWEFDLVEEDRGHGSGVEGGLRQLYEQAIRDSSVGVRRDAKKEVIIAESEQDFLIRQQEALKRAKASAPAETHPSYGSSIGYTAGGNPASQNEVLANFFQSLLSKKTSTGPGT</sequence>
<evidence type="ECO:0000256" key="3">
    <source>
        <dbReference type="ARBA" id="ARBA00022448"/>
    </source>
</evidence>
<evidence type="ECO:0000256" key="9">
    <source>
        <dbReference type="ARBA" id="ARBA00023175"/>
    </source>
</evidence>
<dbReference type="PANTHER" id="PTHR12688">
    <property type="entry name" value="DYNEIN LIGHT INTERMEDIATE CHAIN"/>
    <property type="match status" value="1"/>
</dbReference>
<keyword evidence="10" id="KW-0206">Cytoskeleton</keyword>
<comment type="subcellular location">
    <subcellularLocation>
        <location evidence="1">Cytoplasm</location>
        <location evidence="1">Cytoskeleton</location>
    </subcellularLocation>
</comment>